<dbReference type="Gene3D" id="1.25.40.10">
    <property type="entry name" value="Tetratricopeptide repeat domain"/>
    <property type="match status" value="1"/>
</dbReference>
<dbReference type="Pfam" id="PF01535">
    <property type="entry name" value="PPR"/>
    <property type="match status" value="2"/>
</dbReference>
<name>A0ABR2MRF8_9ASPA</name>
<dbReference type="PROSITE" id="PS51375">
    <property type="entry name" value="PPR"/>
    <property type="match status" value="1"/>
</dbReference>
<evidence type="ECO:0000256" key="1">
    <source>
        <dbReference type="ARBA" id="ARBA00022737"/>
    </source>
</evidence>
<evidence type="ECO:0000313" key="3">
    <source>
        <dbReference type="EMBL" id="KAK8966051.1"/>
    </source>
</evidence>
<gene>
    <name evidence="3" type="primary">PCMP-E86</name>
    <name evidence="3" type="ORF">KSP40_PGU014226</name>
</gene>
<evidence type="ECO:0000256" key="2">
    <source>
        <dbReference type="PROSITE-ProRule" id="PRU00708"/>
    </source>
</evidence>
<reference evidence="3 4" key="1">
    <citation type="journal article" date="2022" name="Nat. Plants">
        <title>Genomes of leafy and leafless Platanthera orchids illuminate the evolution of mycoheterotrophy.</title>
        <authorList>
            <person name="Li M.H."/>
            <person name="Liu K.W."/>
            <person name="Li Z."/>
            <person name="Lu H.C."/>
            <person name="Ye Q.L."/>
            <person name="Zhang D."/>
            <person name="Wang J.Y."/>
            <person name="Li Y.F."/>
            <person name="Zhong Z.M."/>
            <person name="Liu X."/>
            <person name="Yu X."/>
            <person name="Liu D.K."/>
            <person name="Tu X.D."/>
            <person name="Liu B."/>
            <person name="Hao Y."/>
            <person name="Liao X.Y."/>
            <person name="Jiang Y.T."/>
            <person name="Sun W.H."/>
            <person name="Chen J."/>
            <person name="Chen Y.Q."/>
            <person name="Ai Y."/>
            <person name="Zhai J.W."/>
            <person name="Wu S.S."/>
            <person name="Zhou Z."/>
            <person name="Hsiao Y.Y."/>
            <person name="Wu W.L."/>
            <person name="Chen Y.Y."/>
            <person name="Lin Y.F."/>
            <person name="Hsu J.L."/>
            <person name="Li C.Y."/>
            <person name="Wang Z.W."/>
            <person name="Zhao X."/>
            <person name="Zhong W.Y."/>
            <person name="Ma X.K."/>
            <person name="Ma L."/>
            <person name="Huang J."/>
            <person name="Chen G.Z."/>
            <person name="Huang M.Z."/>
            <person name="Huang L."/>
            <person name="Peng D.H."/>
            <person name="Luo Y.B."/>
            <person name="Zou S.Q."/>
            <person name="Chen S.P."/>
            <person name="Lan S."/>
            <person name="Tsai W.C."/>
            <person name="Van de Peer Y."/>
            <person name="Liu Z.J."/>
        </authorList>
    </citation>
    <scope>NUCLEOTIDE SEQUENCE [LARGE SCALE GENOMIC DNA]</scope>
    <source>
        <strain evidence="3">Lor288</strain>
    </source>
</reference>
<feature type="repeat" description="PPR" evidence="2">
    <location>
        <begin position="22"/>
        <end position="56"/>
    </location>
</feature>
<dbReference type="Proteomes" id="UP001412067">
    <property type="component" value="Unassembled WGS sequence"/>
</dbReference>
<keyword evidence="4" id="KW-1185">Reference proteome</keyword>
<comment type="caution">
    <text evidence="3">The sequence shown here is derived from an EMBL/GenBank/DDBJ whole genome shotgun (WGS) entry which is preliminary data.</text>
</comment>
<accession>A0ABR2MRF8</accession>
<organism evidence="3 4">
    <name type="scientific">Platanthera guangdongensis</name>
    <dbReference type="NCBI Taxonomy" id="2320717"/>
    <lineage>
        <taxon>Eukaryota</taxon>
        <taxon>Viridiplantae</taxon>
        <taxon>Streptophyta</taxon>
        <taxon>Embryophyta</taxon>
        <taxon>Tracheophyta</taxon>
        <taxon>Spermatophyta</taxon>
        <taxon>Magnoliopsida</taxon>
        <taxon>Liliopsida</taxon>
        <taxon>Asparagales</taxon>
        <taxon>Orchidaceae</taxon>
        <taxon>Orchidoideae</taxon>
        <taxon>Orchideae</taxon>
        <taxon>Orchidinae</taxon>
        <taxon>Platanthera</taxon>
    </lineage>
</organism>
<evidence type="ECO:0000313" key="4">
    <source>
        <dbReference type="Proteomes" id="UP001412067"/>
    </source>
</evidence>
<proteinExistence type="predicted"/>
<dbReference type="InterPro" id="IPR002885">
    <property type="entry name" value="PPR_rpt"/>
</dbReference>
<dbReference type="PANTHER" id="PTHR47926:SF411">
    <property type="entry name" value="PENTATRICOPEPTIDE REPEAT-CONTAINING PROTEIN"/>
    <property type="match status" value="1"/>
</dbReference>
<keyword evidence="1" id="KW-0677">Repeat</keyword>
<dbReference type="EMBL" id="JBBWWR010000005">
    <property type="protein sequence ID" value="KAK8966051.1"/>
    <property type="molecule type" value="Genomic_DNA"/>
</dbReference>
<sequence length="120" mass="13756">MYTKCGQLKDARNVFDVMPERTLFMWSAMIGGYGRENQCEEVVHLFYRMIAEGINPHVFLLPKILQACANIEDLATGMLLHSLTVRLGFWRRAKSAILHSTCMPSVESWSWRTNSSIISM</sequence>
<dbReference type="InterPro" id="IPR011990">
    <property type="entry name" value="TPR-like_helical_dom_sf"/>
</dbReference>
<dbReference type="PANTHER" id="PTHR47926">
    <property type="entry name" value="PENTATRICOPEPTIDE REPEAT-CONTAINING PROTEIN"/>
    <property type="match status" value="1"/>
</dbReference>
<protein>
    <submittedName>
        <fullName evidence="3">Pentatricopeptide repeat-containing protein</fullName>
    </submittedName>
</protein>
<dbReference type="InterPro" id="IPR046960">
    <property type="entry name" value="PPR_At4g14850-like_plant"/>
</dbReference>
<dbReference type="NCBIfam" id="TIGR00756">
    <property type="entry name" value="PPR"/>
    <property type="match status" value="1"/>
</dbReference>